<feature type="compositionally biased region" description="Basic residues" evidence="7">
    <location>
        <begin position="54"/>
        <end position="76"/>
    </location>
</feature>
<protein>
    <submittedName>
        <fullName evidence="10">Uncharacterized protein</fullName>
    </submittedName>
</protein>
<dbReference type="InterPro" id="IPR036961">
    <property type="entry name" value="Kinesin_motor_dom_sf"/>
</dbReference>
<dbReference type="InterPro" id="IPR038185">
    <property type="entry name" value="MyTH4_dom_sf"/>
</dbReference>
<evidence type="ECO:0000256" key="4">
    <source>
        <dbReference type="ARBA" id="ARBA00023175"/>
    </source>
</evidence>
<dbReference type="GO" id="GO:0003779">
    <property type="term" value="F:actin binding"/>
    <property type="evidence" value="ECO:0007669"/>
    <property type="project" value="UniProtKB-KW"/>
</dbReference>
<evidence type="ECO:0000256" key="3">
    <source>
        <dbReference type="ARBA" id="ARBA00023123"/>
    </source>
</evidence>
<dbReference type="PROSITE" id="PS51456">
    <property type="entry name" value="MYOSIN_MOTOR"/>
    <property type="match status" value="1"/>
</dbReference>
<feature type="region of interest" description="Disordered" evidence="7">
    <location>
        <begin position="235"/>
        <end position="271"/>
    </location>
</feature>
<feature type="compositionally biased region" description="Pro residues" evidence="7">
    <location>
        <begin position="191"/>
        <end position="215"/>
    </location>
</feature>
<feature type="region of interest" description="Disordered" evidence="7">
    <location>
        <begin position="1"/>
        <end position="216"/>
    </location>
</feature>
<dbReference type="Gene3D" id="1.20.5.4820">
    <property type="match status" value="1"/>
</dbReference>
<dbReference type="SMART" id="SM00242">
    <property type="entry name" value="MYSc"/>
    <property type="match status" value="1"/>
</dbReference>
<dbReference type="Gene3D" id="3.40.850.10">
    <property type="entry name" value="Kinesin motor domain"/>
    <property type="match status" value="1"/>
</dbReference>
<feature type="compositionally biased region" description="Pro residues" evidence="7">
    <location>
        <begin position="1"/>
        <end position="15"/>
    </location>
</feature>
<sequence>MSGLPPPPPPPPPPTAGNAYTPSAPPPPPPPGGAPASTSGSGGPPPPPPANFKGFKRKFANPPKKIKKMDKKKKNKLKEEMRAPAGGMSLMDELAKNFNNASKNEISIGDSDDEPAVEEQKAPSVPIQHTTQNMNLSEPPPPPPPIRSGAPVPTANLKPASTSSAPPPPPIGGAPSASTISHPPTTTLSSPPAPPAPFPVATPPPMSVPTAPPAPVSNFAEMAVDAKGGISVGVYSLHTQGSSSAPPPPPPPMFAPPQEEVKDEEEEVDEDEITEFLKKIRKQEESDEEDKEDHENVRAARMSIVKRSKAASIKEESTIKNSDQFLDTDHAGYTSTVWVEIINEEGDKVFLNRVTGEIALQKPDDDQAQEEYEESKEDWRWIPDKEEAWMPAQFIQRRPTGKYEYNDVEGIMFTISEKLHKKTVKFNKKSLQNYVHDLLMLDEGTEATILHNIKNRFQKKRIYTRLGKILISVNPYKLYPIYTPDVVEKYQGARNTSSLPPHIYEVAKGAIEELIKTKHPQSILIAGESGSGKTEACKQCMQYLAEVAGSESDMERKLLDCSPILESLGNAQTVRNDNSSRFGKWSEIYFDQNHKIVAGQVIDYLLEKSRVTHQEKGERNYHIFYQLCRGLTEQQKQEYKIMEVENYRYLTQSKKTKIKGVDDSQVFSETFASMEKILGKDATKSLVRILSAVLLIGNIEFIDNQDDSTSINPNSMDTIAKISSLLGIDAADFEKFLTIQSSEVAGSEMISNMTLPKAEEARHGLSRMIYQRLFQEVVRLINDSLESESATKSTKRRYIGILDIYGFEIFKNNSFEQFSINYANEKLQQHFVKYTFKTEEKVYEEDGIFCEKIKYKDNIMILEVIEDKMTGIITILDDELRIPQSSDQRLLEKIDQANKDKKEAFYKDYRKIDTFTIMHFAGDVDYNILGFVEKNKDQSSGNMKAVMQNSNIELVQQLFPDTEDTKNKAQRSLAYQFRKQLNSLMKTLEDTNPFYIKCIKPNHHKSPDEFDPMLVLDQLKSTRIVESLEIVQKGFPYRLKYQDFAARYKVVNPNYTGTNWKKATELILKKLNYDTNRFKLGYNFVHFRSEDNKFIEAQRNLSIDKLIIKVQNAVRKRQAKALYRELRKYKQLCLAALEDGTLPVVEAALKKGENLKFIIKEHKQLKNLEFKLKEELELQRELEELAKLKGAQNLDKMENLVQRADKVGFNNQEMARLKEIYEKEREIKKIQDTLLKAIDSFMDIEALRAALDRARELGTIPTELIEKAQLILERYQREIDLFRQVLQAFTIGCPTDFTQGPQQVEYSHIDPLLQQFRMVQPFYNQQEFPQHLYEFEIMFGMRAAVKSEDFNQMQAYLIKTNDIFMNEHFHTEVNIMKQVVAHFGEVEKIKATVWTAIDTMDLNTIRYCMDQGEIYGINWETVVRPDDGVHQAVTMSSIFNSVISEATVAVNVMEREIMKRWYDTLCAFKLHNEVYQALKYLLEEVDKVKFDQLAYKAAMFLKDEKLIIWRTIKMKEFEFVGDVNMSKWVLSSCHLLKDPDDWAAGGGFFKSKKDLSRGFYLYSKKSIHESLTKNLNKIQNKLAVQTFKNLLGYSGEKSVPYPYMSGVKVLETGIKNADLRDEIYAQILKQLLKNTEEVSKLRMEKFLILCLQCFAPQHMENYVDFFIRKKMKYPKVLLYMMYERVCIQQTVNYEDDALQKMVKYAKKPSEILDIDEYLPSYNAGSHPHLATYQGGLIKKDAKIMKLK</sequence>
<feature type="compositionally biased region" description="Polar residues" evidence="7">
    <location>
        <begin position="127"/>
        <end position="136"/>
    </location>
</feature>
<dbReference type="InterPro" id="IPR027417">
    <property type="entry name" value="P-loop_NTPase"/>
</dbReference>
<dbReference type="Pfam" id="PF00784">
    <property type="entry name" value="MyTH4"/>
    <property type="match status" value="1"/>
</dbReference>
<feature type="compositionally biased region" description="Acidic residues" evidence="7">
    <location>
        <begin position="261"/>
        <end position="271"/>
    </location>
</feature>
<evidence type="ECO:0000313" key="10">
    <source>
        <dbReference type="EMBL" id="CAI2385374.1"/>
    </source>
</evidence>
<dbReference type="PANTHER" id="PTHR13140">
    <property type="entry name" value="MYOSIN"/>
    <property type="match status" value="1"/>
</dbReference>
<dbReference type="InterPro" id="IPR001609">
    <property type="entry name" value="Myosin_head_motor_dom-like"/>
</dbReference>
<evidence type="ECO:0000256" key="7">
    <source>
        <dbReference type="SAM" id="MobiDB-lite"/>
    </source>
</evidence>
<dbReference type="EMBL" id="CAMPGE010027772">
    <property type="protein sequence ID" value="CAI2385374.1"/>
    <property type="molecule type" value="Genomic_DNA"/>
</dbReference>
<dbReference type="GO" id="GO:0016459">
    <property type="term" value="C:myosin complex"/>
    <property type="evidence" value="ECO:0007669"/>
    <property type="project" value="UniProtKB-KW"/>
</dbReference>
<dbReference type="Gene3D" id="1.25.40.530">
    <property type="entry name" value="MyTH4 domain"/>
    <property type="match status" value="1"/>
</dbReference>
<dbReference type="SMART" id="SM00139">
    <property type="entry name" value="MyTH4"/>
    <property type="match status" value="1"/>
</dbReference>
<dbReference type="Proteomes" id="UP001295684">
    <property type="component" value="Unassembled WGS sequence"/>
</dbReference>
<reference evidence="10" key="1">
    <citation type="submission" date="2023-07" db="EMBL/GenBank/DDBJ databases">
        <authorList>
            <consortium name="AG Swart"/>
            <person name="Singh M."/>
            <person name="Singh A."/>
            <person name="Seah K."/>
            <person name="Emmerich C."/>
        </authorList>
    </citation>
    <scope>NUCLEOTIDE SEQUENCE</scope>
    <source>
        <strain evidence="10">DP1</strain>
    </source>
</reference>
<feature type="compositionally biased region" description="Pro residues" evidence="7">
    <location>
        <begin position="23"/>
        <end position="33"/>
    </location>
</feature>
<dbReference type="PROSITE" id="PS50096">
    <property type="entry name" value="IQ"/>
    <property type="match status" value="1"/>
</dbReference>
<feature type="compositionally biased region" description="Low complexity" evidence="7">
    <location>
        <begin position="173"/>
        <end position="190"/>
    </location>
</feature>
<dbReference type="Gene3D" id="1.20.120.720">
    <property type="entry name" value="Myosin VI head, motor domain, U50 subdomain"/>
    <property type="match status" value="1"/>
</dbReference>
<evidence type="ECO:0000256" key="2">
    <source>
        <dbReference type="ARBA" id="ARBA00022840"/>
    </source>
</evidence>
<feature type="domain" description="MyTH4" evidence="8">
    <location>
        <begin position="1562"/>
        <end position="1718"/>
    </location>
</feature>
<dbReference type="Pfam" id="PF00063">
    <property type="entry name" value="Myosin_head"/>
    <property type="match status" value="1"/>
</dbReference>
<evidence type="ECO:0000259" key="8">
    <source>
        <dbReference type="PROSITE" id="PS51016"/>
    </source>
</evidence>
<dbReference type="Gene3D" id="1.10.10.820">
    <property type="match status" value="1"/>
</dbReference>
<comment type="caution">
    <text evidence="10">The sequence shown here is derived from an EMBL/GenBank/DDBJ whole genome shotgun (WGS) entry which is preliminary data.</text>
</comment>
<feature type="domain" description="Myosin motor" evidence="9">
    <location>
        <begin position="433"/>
        <end position="1100"/>
    </location>
</feature>
<dbReference type="PRINTS" id="PR00193">
    <property type="entry name" value="MYOSINHEAVY"/>
</dbReference>
<feature type="binding site" evidence="6">
    <location>
        <begin position="527"/>
        <end position="534"/>
    </location>
    <ligand>
        <name>ATP</name>
        <dbReference type="ChEBI" id="CHEBI:30616"/>
    </ligand>
</feature>
<dbReference type="PROSITE" id="PS51016">
    <property type="entry name" value="MYTH4"/>
    <property type="match status" value="1"/>
</dbReference>
<evidence type="ECO:0000256" key="5">
    <source>
        <dbReference type="ARBA" id="ARBA00023203"/>
    </source>
</evidence>
<keyword evidence="11" id="KW-1185">Reference proteome</keyword>
<dbReference type="CDD" id="cd00124">
    <property type="entry name" value="MYSc"/>
    <property type="match status" value="1"/>
</dbReference>
<gene>
    <name evidence="10" type="ORF">ECRASSUSDP1_LOCUS26933</name>
</gene>
<feature type="region of interest" description="Actin-binding" evidence="6">
    <location>
        <begin position="981"/>
        <end position="1003"/>
    </location>
</feature>
<evidence type="ECO:0000256" key="6">
    <source>
        <dbReference type="PROSITE-ProRule" id="PRU00782"/>
    </source>
</evidence>
<comment type="similarity">
    <text evidence="6">Belongs to the TRAFAC class myosin-kinesin ATPase superfamily. Myosin family.</text>
</comment>
<keyword evidence="3 6" id="KW-0518">Myosin</keyword>
<organism evidence="10 11">
    <name type="scientific">Euplotes crassus</name>
    <dbReference type="NCBI Taxonomy" id="5936"/>
    <lineage>
        <taxon>Eukaryota</taxon>
        <taxon>Sar</taxon>
        <taxon>Alveolata</taxon>
        <taxon>Ciliophora</taxon>
        <taxon>Intramacronucleata</taxon>
        <taxon>Spirotrichea</taxon>
        <taxon>Hypotrichia</taxon>
        <taxon>Euplotida</taxon>
        <taxon>Euplotidae</taxon>
        <taxon>Moneuplotes</taxon>
    </lineage>
</organism>
<evidence type="ECO:0000256" key="1">
    <source>
        <dbReference type="ARBA" id="ARBA00022741"/>
    </source>
</evidence>
<accession>A0AAD1Y661</accession>
<dbReference type="SUPFAM" id="SSF52540">
    <property type="entry name" value="P-loop containing nucleoside triphosphate hydrolases"/>
    <property type="match status" value="1"/>
</dbReference>
<proteinExistence type="inferred from homology"/>
<feature type="compositionally biased region" description="Pro residues" evidence="7">
    <location>
        <begin position="245"/>
        <end position="255"/>
    </location>
</feature>
<dbReference type="Gene3D" id="1.20.58.530">
    <property type="match status" value="1"/>
</dbReference>
<dbReference type="FunFam" id="1.10.10.820:FF:000001">
    <property type="entry name" value="Myosin heavy chain"/>
    <property type="match status" value="1"/>
</dbReference>
<evidence type="ECO:0000259" key="9">
    <source>
        <dbReference type="PROSITE" id="PS51456"/>
    </source>
</evidence>
<dbReference type="GO" id="GO:0003774">
    <property type="term" value="F:cytoskeletal motor activity"/>
    <property type="evidence" value="ECO:0007669"/>
    <property type="project" value="UniProtKB-UniRule"/>
</dbReference>
<keyword evidence="4 6" id="KW-0505">Motor protein</keyword>
<evidence type="ECO:0000313" key="11">
    <source>
        <dbReference type="Proteomes" id="UP001295684"/>
    </source>
</evidence>
<dbReference type="InterPro" id="IPR000857">
    <property type="entry name" value="MyTH4_dom"/>
</dbReference>
<name>A0AAD1Y661_EUPCR</name>
<keyword evidence="2 6" id="KW-0067">ATP-binding</keyword>
<dbReference type="GO" id="GO:0005524">
    <property type="term" value="F:ATP binding"/>
    <property type="evidence" value="ECO:0007669"/>
    <property type="project" value="UniProtKB-UniRule"/>
</dbReference>
<keyword evidence="5 6" id="KW-0009">Actin-binding</keyword>
<keyword evidence="1 6" id="KW-0547">Nucleotide-binding</keyword>